<evidence type="ECO:0000256" key="4">
    <source>
        <dbReference type="ARBA" id="ARBA00022475"/>
    </source>
</evidence>
<comment type="similarity">
    <text evidence="2">Belongs to the ABC transporter superfamily.</text>
</comment>
<dbReference type="InterPro" id="IPR050095">
    <property type="entry name" value="ECF_ABC_transporter_ATP-bd"/>
</dbReference>
<comment type="subcellular location">
    <subcellularLocation>
        <location evidence="1">Cell membrane</location>
    </subcellularLocation>
</comment>
<reference evidence="11" key="1">
    <citation type="submission" date="2017-03" db="EMBL/GenBank/DDBJ databases">
        <title>Novel pathways for hydrocarbon cycling and metabolic interdependencies in hydrothermal sediment communities.</title>
        <authorList>
            <person name="Dombrowski N."/>
            <person name="Seitz K."/>
            <person name="Teske A."/>
            <person name="Baker B."/>
        </authorList>
    </citation>
    <scope>NUCLEOTIDE SEQUENCE [LARGE SCALE GENOMIC DNA]</scope>
</reference>
<dbReference type="Gene3D" id="3.40.50.300">
    <property type="entry name" value="P-loop containing nucleotide triphosphate hydrolases"/>
    <property type="match status" value="1"/>
</dbReference>
<keyword evidence="3" id="KW-0813">Transport</keyword>
<keyword evidence="5" id="KW-0547">Nucleotide-binding</keyword>
<dbReference type="InterPro" id="IPR015856">
    <property type="entry name" value="ABC_transpr_CbiO/EcfA_su"/>
</dbReference>
<dbReference type="Proteomes" id="UP000192611">
    <property type="component" value="Unassembled WGS sequence"/>
</dbReference>
<dbReference type="PROSITE" id="PS50893">
    <property type="entry name" value="ABC_TRANSPORTER_2"/>
    <property type="match status" value="1"/>
</dbReference>
<evidence type="ECO:0000313" key="11">
    <source>
        <dbReference type="Proteomes" id="UP000192611"/>
    </source>
</evidence>
<dbReference type="InterPro" id="IPR003593">
    <property type="entry name" value="AAA+_ATPase"/>
</dbReference>
<feature type="domain" description="ABC transporter" evidence="9">
    <location>
        <begin position="81"/>
        <end position="314"/>
    </location>
</feature>
<protein>
    <recommendedName>
        <fullName evidence="9">ABC transporter domain-containing protein</fullName>
    </recommendedName>
</protein>
<dbReference type="FunFam" id="3.40.50.300:FF:000224">
    <property type="entry name" value="Energy-coupling factor transporter ATP-binding protein EcfA"/>
    <property type="match status" value="1"/>
</dbReference>
<dbReference type="GO" id="GO:0042626">
    <property type="term" value="F:ATPase-coupled transmembrane transporter activity"/>
    <property type="evidence" value="ECO:0007669"/>
    <property type="project" value="TreeGrafter"/>
</dbReference>
<comment type="caution">
    <text evidence="10">The sequence shown here is derived from an EMBL/GenBank/DDBJ whole genome shotgun (WGS) entry which is preliminary data.</text>
</comment>
<evidence type="ECO:0000256" key="8">
    <source>
        <dbReference type="ARBA" id="ARBA00023136"/>
    </source>
</evidence>
<evidence type="ECO:0000256" key="1">
    <source>
        <dbReference type="ARBA" id="ARBA00004236"/>
    </source>
</evidence>
<keyword evidence="7" id="KW-1278">Translocase</keyword>
<proteinExistence type="inferred from homology"/>
<keyword evidence="8" id="KW-0472">Membrane</keyword>
<dbReference type="InterPro" id="IPR027417">
    <property type="entry name" value="P-loop_NTPase"/>
</dbReference>
<dbReference type="AlphaFoldDB" id="A0A1W9S2V2"/>
<dbReference type="PANTHER" id="PTHR43553:SF25">
    <property type="entry name" value="ABC-TYPE COBALT TRANSPORT SYSTEM, ATPASE COMPONENT"/>
    <property type="match status" value="1"/>
</dbReference>
<dbReference type="Pfam" id="PF00005">
    <property type="entry name" value="ABC_tran"/>
    <property type="match status" value="1"/>
</dbReference>
<evidence type="ECO:0000256" key="2">
    <source>
        <dbReference type="ARBA" id="ARBA00005417"/>
    </source>
</evidence>
<evidence type="ECO:0000256" key="7">
    <source>
        <dbReference type="ARBA" id="ARBA00022967"/>
    </source>
</evidence>
<dbReference type="SMART" id="SM00382">
    <property type="entry name" value="AAA"/>
    <property type="match status" value="1"/>
</dbReference>
<organism evidence="10 11">
    <name type="scientific">Candidatus Coatesbacteria bacterium 4484_99</name>
    <dbReference type="NCBI Taxonomy" id="1970774"/>
    <lineage>
        <taxon>Bacteria</taxon>
        <taxon>Candidatus Coatesiibacteriota</taxon>
    </lineage>
</organism>
<evidence type="ECO:0000256" key="6">
    <source>
        <dbReference type="ARBA" id="ARBA00022840"/>
    </source>
</evidence>
<dbReference type="GO" id="GO:0043190">
    <property type="term" value="C:ATP-binding cassette (ABC) transporter complex"/>
    <property type="evidence" value="ECO:0007669"/>
    <property type="project" value="TreeGrafter"/>
</dbReference>
<dbReference type="InterPro" id="IPR003439">
    <property type="entry name" value="ABC_transporter-like_ATP-bd"/>
</dbReference>
<dbReference type="EMBL" id="NATQ01000010">
    <property type="protein sequence ID" value="OQX91144.1"/>
    <property type="molecule type" value="Genomic_DNA"/>
</dbReference>
<name>A0A1W9S2V2_9BACT</name>
<keyword evidence="4" id="KW-1003">Cell membrane</keyword>
<sequence length="355" mass="39962">ERYDWVFVLKDGKIINQGRANTILNYPLKLIESGVKPPDLTLLSPENNIHNLEDLYDYLKANDIKYKNKKSRKEPNLRPVINISSVFFSYDGKTDVVKDVSLTIRKGEIFTLLGPNGSGKTTLAGLITGFLKPQKGKIEVLGVNPSDIEPEKMCRIIGYLFQDPDHQIFSETLFEEVAFGLKIQKLKQKEIDRKVKTYLNYLNLSGLEGEDPYSLNKGERQRLALASILALEPAILILDEPSTGLDYNEVTSLMKTVIELRERGITVICITHSIWLALKYSDRIALMKGGRIVKVGAPETVFTDDDALNESGVIRPDITSLAIRFGGFARSAGDFFENFEWRGKDKLSHLHRGLS</sequence>
<gene>
    <name evidence="10" type="ORF">B6D57_00775</name>
</gene>
<dbReference type="PANTHER" id="PTHR43553">
    <property type="entry name" value="HEAVY METAL TRANSPORTER"/>
    <property type="match status" value="1"/>
</dbReference>
<dbReference type="GO" id="GO:0016887">
    <property type="term" value="F:ATP hydrolysis activity"/>
    <property type="evidence" value="ECO:0007669"/>
    <property type="project" value="InterPro"/>
</dbReference>
<evidence type="ECO:0000313" key="10">
    <source>
        <dbReference type="EMBL" id="OQX91144.1"/>
    </source>
</evidence>
<dbReference type="GO" id="GO:0005524">
    <property type="term" value="F:ATP binding"/>
    <property type="evidence" value="ECO:0007669"/>
    <property type="project" value="UniProtKB-KW"/>
</dbReference>
<feature type="non-terminal residue" evidence="10">
    <location>
        <position position="1"/>
    </location>
</feature>
<keyword evidence="6" id="KW-0067">ATP-binding</keyword>
<evidence type="ECO:0000259" key="9">
    <source>
        <dbReference type="PROSITE" id="PS50893"/>
    </source>
</evidence>
<evidence type="ECO:0000256" key="5">
    <source>
        <dbReference type="ARBA" id="ARBA00022741"/>
    </source>
</evidence>
<dbReference type="SUPFAM" id="SSF52540">
    <property type="entry name" value="P-loop containing nucleoside triphosphate hydrolases"/>
    <property type="match status" value="1"/>
</dbReference>
<accession>A0A1W9S2V2</accession>
<evidence type="ECO:0000256" key="3">
    <source>
        <dbReference type="ARBA" id="ARBA00022448"/>
    </source>
</evidence>
<dbReference type="CDD" id="cd03225">
    <property type="entry name" value="ABC_cobalt_CbiO_domain1"/>
    <property type="match status" value="1"/>
</dbReference>